<feature type="region of interest" description="Disordered" evidence="1">
    <location>
        <begin position="57"/>
        <end position="83"/>
    </location>
</feature>
<evidence type="ECO:0000256" key="1">
    <source>
        <dbReference type="SAM" id="MobiDB-lite"/>
    </source>
</evidence>
<organism evidence="2">
    <name type="scientific">uncultured marine virus</name>
    <dbReference type="NCBI Taxonomy" id="186617"/>
    <lineage>
        <taxon>Viruses</taxon>
        <taxon>environmental samples</taxon>
    </lineage>
</organism>
<reference evidence="2" key="1">
    <citation type="journal article" date="2015" name="Front. Microbiol.">
        <title>Combining genomic sequencing methods to explore viral diversity and reveal potential virus-host interactions.</title>
        <authorList>
            <person name="Chow C.E."/>
            <person name="Winget D.M."/>
            <person name="White R.A.III."/>
            <person name="Hallam S.J."/>
            <person name="Suttle C.A."/>
        </authorList>
    </citation>
    <scope>NUCLEOTIDE SEQUENCE</scope>
    <source>
        <strain evidence="2">Anoxic2_1</strain>
    </source>
</reference>
<evidence type="ECO:0000313" key="2">
    <source>
        <dbReference type="EMBL" id="AKH46677.1"/>
    </source>
</evidence>
<accession>A0A0F7L572</accession>
<protein>
    <submittedName>
        <fullName evidence="2">Uncharacterized protein</fullName>
    </submittedName>
</protein>
<name>A0A0F7L572_9VIRU</name>
<proteinExistence type="predicted"/>
<sequence length="83" mass="8957">MRSPAGIGTRVLRPSHRPLALLCVLASLFCLLLGLIQSAPCSRSHRRNLSISKGFKSVHPSGHPMSHATHIGFNAPPRARRGV</sequence>
<dbReference type="EMBL" id="KR029585">
    <property type="protein sequence ID" value="AKH46677.1"/>
    <property type="molecule type" value="Genomic_DNA"/>
</dbReference>
<reference evidence="2" key="2">
    <citation type="submission" date="2015-03" db="EMBL/GenBank/DDBJ databases">
        <authorList>
            <person name="Chow C.-E.T."/>
            <person name="Winget D.M."/>
            <person name="White R.A.III."/>
            <person name="Hallam S.J."/>
            <person name="Suttle C.A."/>
        </authorList>
    </citation>
    <scope>NUCLEOTIDE SEQUENCE</scope>
    <source>
        <strain evidence="2">Anoxic2_1</strain>
    </source>
</reference>